<dbReference type="FunFam" id="3.40.50.720:FF:000084">
    <property type="entry name" value="Short-chain dehydrogenase reductase"/>
    <property type="match status" value="1"/>
</dbReference>
<dbReference type="GO" id="GO:0016616">
    <property type="term" value="F:oxidoreductase activity, acting on the CH-OH group of donors, NAD or NADP as acceptor"/>
    <property type="evidence" value="ECO:0007669"/>
    <property type="project" value="TreeGrafter"/>
</dbReference>
<dbReference type="PANTHER" id="PTHR42760:SF115">
    <property type="entry name" value="3-OXOACYL-[ACYL-CARRIER-PROTEIN] REDUCTASE FABG"/>
    <property type="match status" value="1"/>
</dbReference>
<comment type="similarity">
    <text evidence="1">Belongs to the short-chain dehydrogenases/reductases (SDR) family.</text>
</comment>
<dbReference type="Proteomes" id="UP001337723">
    <property type="component" value="Chromosome"/>
</dbReference>
<reference evidence="3 4" key="1">
    <citation type="submission" date="2023-01" db="EMBL/GenBank/DDBJ databases">
        <title>Complete genome sequence of Roseicyclus marinus strain Dej080120_10.</title>
        <authorList>
            <person name="Ueki S."/>
            <person name="Maruyama F."/>
        </authorList>
    </citation>
    <scope>NUCLEOTIDE SEQUENCE [LARGE SCALE GENOMIC DNA]</scope>
    <source>
        <strain evidence="3 4">Dej080120_10</strain>
    </source>
</reference>
<dbReference type="AlphaFoldDB" id="A0AA48H8K6"/>
<dbReference type="Gene3D" id="3.40.50.720">
    <property type="entry name" value="NAD(P)-binding Rossmann-like Domain"/>
    <property type="match status" value="1"/>
</dbReference>
<evidence type="ECO:0000256" key="2">
    <source>
        <dbReference type="ARBA" id="ARBA00023002"/>
    </source>
</evidence>
<dbReference type="PRINTS" id="PR00080">
    <property type="entry name" value="SDRFAMILY"/>
</dbReference>
<dbReference type="RefSeq" id="WP_338271561.1">
    <property type="nucleotide sequence ID" value="NZ_AP027266.1"/>
</dbReference>
<gene>
    <name evidence="3" type="ORF">MACH21_19240</name>
</gene>
<dbReference type="InterPro" id="IPR002347">
    <property type="entry name" value="SDR_fam"/>
</dbReference>
<dbReference type="PROSITE" id="PS00061">
    <property type="entry name" value="ADH_SHORT"/>
    <property type="match status" value="1"/>
</dbReference>
<dbReference type="KEGG" id="rmai:MACH21_19240"/>
<dbReference type="SUPFAM" id="SSF51735">
    <property type="entry name" value="NAD(P)-binding Rossmann-fold domains"/>
    <property type="match status" value="1"/>
</dbReference>
<proteinExistence type="inferred from homology"/>
<protein>
    <submittedName>
        <fullName evidence="3">D-mannonate oxidoreductase</fullName>
    </submittedName>
</protein>
<dbReference type="InterPro" id="IPR036291">
    <property type="entry name" value="NAD(P)-bd_dom_sf"/>
</dbReference>
<evidence type="ECO:0000256" key="1">
    <source>
        <dbReference type="ARBA" id="ARBA00006484"/>
    </source>
</evidence>
<keyword evidence="2" id="KW-0560">Oxidoreductase</keyword>
<keyword evidence="4" id="KW-1185">Reference proteome</keyword>
<sequence>MSFVDELFSISGRTAILTGAGGHLIGEMSRGLGKAGCNVAVLDLREEKAETVAQQIRDAGGSALALACDATRKSDLEHCLATTVAEYGSVSIAVNGAGINAPTPFLDIQLEDWQAVMDSQITSTFLSCQVFGAHMLEHGRGSMINISSASAGPPLSKAFAYSVAKAGIMNLTQNLGREWGTQGVRVNAIRPGFFPTDWNRKNFITREREAAILGHTAMQRYGEVSELVGALIWLASDASSFVTGAEIAVDGGYSAMTI</sequence>
<dbReference type="PRINTS" id="PR00081">
    <property type="entry name" value="GDHRDH"/>
</dbReference>
<evidence type="ECO:0000313" key="3">
    <source>
        <dbReference type="EMBL" id="BDW85747.1"/>
    </source>
</evidence>
<evidence type="ECO:0000313" key="4">
    <source>
        <dbReference type="Proteomes" id="UP001337723"/>
    </source>
</evidence>
<name>A0AA48H8K6_9RHOB</name>
<dbReference type="PANTHER" id="PTHR42760">
    <property type="entry name" value="SHORT-CHAIN DEHYDROGENASES/REDUCTASES FAMILY MEMBER"/>
    <property type="match status" value="1"/>
</dbReference>
<dbReference type="InterPro" id="IPR020904">
    <property type="entry name" value="Sc_DH/Rdtase_CS"/>
</dbReference>
<organism evidence="3 4">
    <name type="scientific">Roseicyclus marinus</name>
    <dbReference type="NCBI Taxonomy" id="2161673"/>
    <lineage>
        <taxon>Bacteria</taxon>
        <taxon>Pseudomonadati</taxon>
        <taxon>Pseudomonadota</taxon>
        <taxon>Alphaproteobacteria</taxon>
        <taxon>Rhodobacterales</taxon>
        <taxon>Roseobacteraceae</taxon>
        <taxon>Roseicyclus</taxon>
    </lineage>
</organism>
<accession>A0AA48H8K6</accession>
<dbReference type="EMBL" id="AP027266">
    <property type="protein sequence ID" value="BDW85747.1"/>
    <property type="molecule type" value="Genomic_DNA"/>
</dbReference>
<dbReference type="Pfam" id="PF13561">
    <property type="entry name" value="adh_short_C2"/>
    <property type="match status" value="1"/>
</dbReference>